<gene>
    <name evidence="6" type="ORF">PCL_05730</name>
</gene>
<name>A0A2U3EKR4_PURLI</name>
<dbReference type="Pfam" id="PF00534">
    <property type="entry name" value="Glycos_transf_1"/>
    <property type="match status" value="1"/>
</dbReference>
<evidence type="ECO:0000313" key="6">
    <source>
        <dbReference type="EMBL" id="PWI75072.1"/>
    </source>
</evidence>
<dbReference type="CDD" id="cd03814">
    <property type="entry name" value="GT4-like"/>
    <property type="match status" value="1"/>
</dbReference>
<comment type="caution">
    <text evidence="6">The sequence shown here is derived from an EMBL/GenBank/DDBJ whole genome shotgun (WGS) entry which is preliminary data.</text>
</comment>
<dbReference type="Gene3D" id="3.40.50.2000">
    <property type="entry name" value="Glycogen Phosphorylase B"/>
    <property type="match status" value="2"/>
</dbReference>
<feature type="region of interest" description="Disordered" evidence="2">
    <location>
        <begin position="242"/>
        <end position="262"/>
    </location>
</feature>
<keyword evidence="3" id="KW-1133">Transmembrane helix</keyword>
<dbReference type="Pfam" id="PF13439">
    <property type="entry name" value="Glyco_transf_4"/>
    <property type="match status" value="1"/>
</dbReference>
<evidence type="ECO:0000259" key="4">
    <source>
        <dbReference type="Pfam" id="PF00534"/>
    </source>
</evidence>
<keyword evidence="1" id="KW-0328">Glycosyltransferase</keyword>
<evidence type="ECO:0000256" key="3">
    <source>
        <dbReference type="SAM" id="Phobius"/>
    </source>
</evidence>
<protein>
    <submittedName>
        <fullName evidence="6">Glycosyl transferase</fullName>
    </submittedName>
</protein>
<evidence type="ECO:0000256" key="2">
    <source>
        <dbReference type="SAM" id="MobiDB-lite"/>
    </source>
</evidence>
<dbReference type="Proteomes" id="UP000245956">
    <property type="component" value="Unassembled WGS sequence"/>
</dbReference>
<feature type="region of interest" description="Disordered" evidence="2">
    <location>
        <begin position="1"/>
        <end position="135"/>
    </location>
</feature>
<sequence length="1202" mass="131629">MLPGTNARGTSQRCEVDATGPRAPPDAPDGVAFSGWTPVGPPKPLEWAPRPGPAGVGGSSQGRTRRCLHHPAPTAASPATARAARRLVGRTDAPKAADRTHRPGQKHPSFQGGQAGRRATQPPRRGMSSMRPKQGSWDHTFWSHGGDDQKITRVRDLFALFLISRSPERKSRRIRRSPPTALACPAQLCVAKNNMRAPPPPPPPPPMRFDGERLRIPAAGIIARHSLGAHLPCLHEATSRAEVEADEPQWPTASGSRMGGSWMEDPDPPITIVDVGASHMVAQLRTPHPIGWCRGALSGKPPRDRDSQWSSTDTLCTAFRCASDEAQRNGMAHAPHSPEWHSFAGIQPSYDASNGKRLSWTVVPASVAVPRTDEHDRALERTQQALARNAVGCRRLGAGGWRQSHLASTRQSSMATMWPLPGQEDQSPESHAELARCRSRIRTRAPACAPPPSLERTAVCGVTRHPPPHMWRHRSCTDSFRSVLREIQTTAGRPTRATTGEHRSKPIRDAVRHLPVIGASPIDTPPPTYTFAAQMRRDRSSTPRLLDTLYNEADAMLPCAVQCDSILIRKQYYRKNDSADDCWHHAASAPPFEAAGDIPCHYPAYNFAPPPASAASPRSFTHPAGPWLHLPTNGGQPPNPVPTTVVPIEAASAAMANYYAPLLNRRSRRLSYSLQPPMSTKPLLDGCKPYPEHDLSQFPVSLKGKRILLCTESFGPVNGVSRTTLMLVTHLREHGAQVAVVAPHNHTKHNTFSPPPSPNLGPADKQPEVRVTGYPLPFNPELSIVYPVRNSTLYSRTFGDDSPPDLIYLASPASLGFQVMLQLRQQPKENQIPVICNFQTDLAGYCSILFPAPLSHIAVFAFAAVQSYLFRHPSVKTIFYPSRFVRRYLVSQNVQEKKLDLLTRGVNTQLFNPNSRSEQLRREIAPNGETIFVTVSRIAGEKGFDFLSKVAKEMDARGLPFKFYIVGGNRNADVEKEVQELFDPLREQGKVVFAGFKVGEDLATAYASGDVFLHCSVTETFGLVVLESMASGVPVVARDEGGPSDIVQHGETGFLVPPNDLDGFVAKAVKLAQDSQLRNRMAAAARAAACEATWDKINNKVAWRMADTIAERQREQGGTPQSAQAMPAVAQQLVPIYGWLMMNGAMRDVLMRRIVDARLMGGLGVIISFWAVTGIYMVFTEILLWTKGRLRAGERRASVSVA</sequence>
<evidence type="ECO:0000259" key="5">
    <source>
        <dbReference type="Pfam" id="PF13439"/>
    </source>
</evidence>
<dbReference type="AlphaFoldDB" id="A0A2U3EKR4"/>
<feature type="domain" description="Glycosyltransferase subfamily 4-like N-terminal" evidence="5">
    <location>
        <begin position="717"/>
        <end position="909"/>
    </location>
</feature>
<evidence type="ECO:0000256" key="1">
    <source>
        <dbReference type="ARBA" id="ARBA00022676"/>
    </source>
</evidence>
<dbReference type="InterPro" id="IPR028098">
    <property type="entry name" value="Glyco_trans_4-like_N"/>
</dbReference>
<keyword evidence="6" id="KW-0808">Transferase</keyword>
<feature type="compositionally biased region" description="Basic and acidic residues" evidence="2">
    <location>
        <begin position="92"/>
        <end position="101"/>
    </location>
</feature>
<feature type="compositionally biased region" description="Low complexity" evidence="2">
    <location>
        <begin position="71"/>
        <end position="82"/>
    </location>
</feature>
<keyword evidence="3" id="KW-0812">Transmembrane</keyword>
<dbReference type="PANTHER" id="PTHR45947">
    <property type="entry name" value="SULFOQUINOVOSYL TRANSFERASE SQD2"/>
    <property type="match status" value="1"/>
</dbReference>
<proteinExistence type="predicted"/>
<reference evidence="6 7" key="1">
    <citation type="journal article" date="2016" name="Front. Microbiol.">
        <title>Genome and transcriptome sequences reveal the specific parasitism of the nematophagous Purpureocillium lilacinum 36-1.</title>
        <authorList>
            <person name="Xie J."/>
            <person name="Li S."/>
            <person name="Mo C."/>
            <person name="Xiao X."/>
            <person name="Peng D."/>
            <person name="Wang G."/>
            <person name="Xiao Y."/>
        </authorList>
    </citation>
    <scope>NUCLEOTIDE SEQUENCE [LARGE SCALE GENOMIC DNA]</scope>
    <source>
        <strain evidence="6 7">36-1</strain>
    </source>
</reference>
<dbReference type="EMBL" id="LCWV01000002">
    <property type="protein sequence ID" value="PWI75072.1"/>
    <property type="molecule type" value="Genomic_DNA"/>
</dbReference>
<organism evidence="6 7">
    <name type="scientific">Purpureocillium lilacinum</name>
    <name type="common">Paecilomyces lilacinus</name>
    <dbReference type="NCBI Taxonomy" id="33203"/>
    <lineage>
        <taxon>Eukaryota</taxon>
        <taxon>Fungi</taxon>
        <taxon>Dikarya</taxon>
        <taxon>Ascomycota</taxon>
        <taxon>Pezizomycotina</taxon>
        <taxon>Sordariomycetes</taxon>
        <taxon>Hypocreomycetidae</taxon>
        <taxon>Hypocreales</taxon>
        <taxon>Ophiocordycipitaceae</taxon>
        <taxon>Purpureocillium</taxon>
    </lineage>
</organism>
<feature type="domain" description="Glycosyl transferase family 1" evidence="4">
    <location>
        <begin position="918"/>
        <end position="1086"/>
    </location>
</feature>
<evidence type="ECO:0000313" key="7">
    <source>
        <dbReference type="Proteomes" id="UP000245956"/>
    </source>
</evidence>
<keyword evidence="3" id="KW-0472">Membrane</keyword>
<accession>A0A2U3EKR4</accession>
<dbReference type="InterPro" id="IPR050194">
    <property type="entry name" value="Glycosyltransferase_grp1"/>
</dbReference>
<dbReference type="GO" id="GO:0016757">
    <property type="term" value="F:glycosyltransferase activity"/>
    <property type="evidence" value="ECO:0007669"/>
    <property type="project" value="UniProtKB-KW"/>
</dbReference>
<dbReference type="PANTHER" id="PTHR45947:SF3">
    <property type="entry name" value="SULFOQUINOVOSYL TRANSFERASE SQD2"/>
    <property type="match status" value="1"/>
</dbReference>
<dbReference type="InterPro" id="IPR001296">
    <property type="entry name" value="Glyco_trans_1"/>
</dbReference>
<feature type="transmembrane region" description="Helical" evidence="3">
    <location>
        <begin position="1159"/>
        <end position="1179"/>
    </location>
</feature>
<dbReference type="SUPFAM" id="SSF53756">
    <property type="entry name" value="UDP-Glycosyltransferase/glycogen phosphorylase"/>
    <property type="match status" value="1"/>
</dbReference>